<keyword evidence="2" id="KW-1003">Cell membrane</keyword>
<comment type="caution">
    <text evidence="8">The sequence shown here is derived from an EMBL/GenBank/DDBJ whole genome shotgun (WGS) entry which is preliminary data.</text>
</comment>
<gene>
    <name evidence="8" type="ORF">ECE50_013455</name>
</gene>
<dbReference type="GO" id="GO:0022857">
    <property type="term" value="F:transmembrane transporter activity"/>
    <property type="evidence" value="ECO:0007669"/>
    <property type="project" value="TreeGrafter"/>
</dbReference>
<feature type="domain" description="MacB-like periplasmic core" evidence="7">
    <location>
        <begin position="20"/>
        <end position="242"/>
    </location>
</feature>
<evidence type="ECO:0000256" key="4">
    <source>
        <dbReference type="ARBA" id="ARBA00022989"/>
    </source>
</evidence>
<evidence type="ECO:0000256" key="5">
    <source>
        <dbReference type="ARBA" id="ARBA00023136"/>
    </source>
</evidence>
<reference evidence="8" key="1">
    <citation type="submission" date="2020-05" db="EMBL/GenBank/DDBJ databases">
        <title>Chitinophaga laudate sp. nov., isolated from a tropical peat swamp.</title>
        <authorList>
            <person name="Goh C.B.S."/>
            <person name="Lee M.S."/>
            <person name="Parimannan S."/>
            <person name="Pasbakhsh P."/>
            <person name="Yule C.M."/>
            <person name="Rajandas H."/>
            <person name="Loke S."/>
            <person name="Croft L."/>
            <person name="Tan J.B.L."/>
        </authorList>
    </citation>
    <scope>NUCLEOTIDE SEQUENCE</scope>
    <source>
        <strain evidence="8">Mgbs1</strain>
    </source>
</reference>
<dbReference type="PANTHER" id="PTHR30572">
    <property type="entry name" value="MEMBRANE COMPONENT OF TRANSPORTER-RELATED"/>
    <property type="match status" value="1"/>
</dbReference>
<keyword evidence="5" id="KW-0472">Membrane</keyword>
<feature type="domain" description="ABC3 transporter permease C-terminal" evidence="6">
    <location>
        <begin position="294"/>
        <end position="406"/>
    </location>
</feature>
<dbReference type="Pfam" id="PF02687">
    <property type="entry name" value="FtsX"/>
    <property type="match status" value="2"/>
</dbReference>
<name>A0A433WHX5_9BACT</name>
<dbReference type="InterPro" id="IPR025857">
    <property type="entry name" value="MacB_PCD"/>
</dbReference>
<dbReference type="PANTHER" id="PTHR30572:SF18">
    <property type="entry name" value="ABC-TYPE MACROLIDE FAMILY EXPORT SYSTEM PERMEASE COMPONENT 2"/>
    <property type="match status" value="1"/>
</dbReference>
<feature type="domain" description="MacB-like periplasmic core" evidence="7">
    <location>
        <begin position="494"/>
        <end position="637"/>
    </location>
</feature>
<evidence type="ECO:0000313" key="8">
    <source>
        <dbReference type="EMBL" id="NSL87848.1"/>
    </source>
</evidence>
<dbReference type="EMBL" id="RIAR02000001">
    <property type="protein sequence ID" value="NSL87848.1"/>
    <property type="molecule type" value="Genomic_DNA"/>
</dbReference>
<dbReference type="InterPro" id="IPR003838">
    <property type="entry name" value="ABC3_permease_C"/>
</dbReference>
<feature type="domain" description="ABC3 transporter permease C-terminal" evidence="6">
    <location>
        <begin position="674"/>
        <end position="787"/>
    </location>
</feature>
<evidence type="ECO:0000256" key="2">
    <source>
        <dbReference type="ARBA" id="ARBA00022475"/>
    </source>
</evidence>
<organism evidence="8 9">
    <name type="scientific">Chitinophaga solisilvae</name>
    <dbReference type="NCBI Taxonomy" id="1233460"/>
    <lineage>
        <taxon>Bacteria</taxon>
        <taxon>Pseudomonadati</taxon>
        <taxon>Bacteroidota</taxon>
        <taxon>Chitinophagia</taxon>
        <taxon>Chitinophagales</taxon>
        <taxon>Chitinophagaceae</taxon>
        <taxon>Chitinophaga</taxon>
    </lineage>
</organism>
<evidence type="ECO:0000313" key="9">
    <source>
        <dbReference type="Proteomes" id="UP000281028"/>
    </source>
</evidence>
<dbReference type="Pfam" id="PF12704">
    <property type="entry name" value="MacB_PCD"/>
    <property type="match status" value="2"/>
</dbReference>
<keyword evidence="3" id="KW-0812">Transmembrane</keyword>
<protein>
    <submittedName>
        <fullName evidence="8">FtsX-like permease family protein</fullName>
    </submittedName>
</protein>
<sequence length="794" mass="88777">MLRNHTKVAWRNLLNNKTFSLLNIAGLSTGLAVALLIGLWIYDEVTFNKHHANYDRIVAVMQHQTFNGDVGTQTANPYLLGEEIRNKYGSDFKHVIMTSWPDKHILAQGNHAVSKTGNFFEPDFPEMITLRMLSGTRGGLKDPSSVMLSASTARAMFGDTDPVGQIVKMDGRLDVKVSGVYEDLPHNSSFGDLEFIAPWELYLISQPWIKEMENPWRSNFTQTYAQLADNADLEKVSAKIKDVKLHKVRAEDAAFKPEVFLFPMSKWHLYSEWKDGINTGGRIQFVWLFGGTGLFVLLLACINFMNLSTARSEKRAREVGIRKAVGSVRSQLISQFLSESVMLACVGFVLALLLVYISLPFFNSLADKRVSIPVRQPLFWLIAFGVTFFTGIIAGSYPAFYLSSFEPIKVLKGTFRAGRYAAVPRKAMVVLQFTVSVILITGTAVVFKQIQYARNRPTAYNREGLITIPIATPKLYDNFEFIRQELTGSGAAQAASVTSAPTTRLSQINNGYTWKNMQPGTQGNFGVLNVSHDFGQTIKWQIIAGRDFSRNFTTDSNAIILNETAVKFMGLKNPVGEIVKKDNQPLTVIGVVKDMVMESPYQPVFRTIFELDSKNVNFINIRLNPAKPVTAALAQAEGIFRKYDPGVPFTYTFADDDYAIKFDTEQRIGKLSSFFSVLAIFISCLGLFGMASFMAEQRTKEIGVRKVLGASIFNLWRLMTKDFALLILIALSIAVPVACYCMNRWLQHYDYRTDISWWILASICGGALGIALLTVSYQSIKAAMMNPVEALKSE</sequence>
<proteinExistence type="predicted"/>
<dbReference type="Proteomes" id="UP000281028">
    <property type="component" value="Unassembled WGS sequence"/>
</dbReference>
<keyword evidence="9" id="KW-1185">Reference proteome</keyword>
<dbReference type="AlphaFoldDB" id="A0A433WHX5"/>
<evidence type="ECO:0000259" key="6">
    <source>
        <dbReference type="Pfam" id="PF02687"/>
    </source>
</evidence>
<evidence type="ECO:0000256" key="1">
    <source>
        <dbReference type="ARBA" id="ARBA00004651"/>
    </source>
</evidence>
<dbReference type="OrthoDB" id="5933722at2"/>
<evidence type="ECO:0000259" key="7">
    <source>
        <dbReference type="Pfam" id="PF12704"/>
    </source>
</evidence>
<dbReference type="GO" id="GO:0005886">
    <property type="term" value="C:plasma membrane"/>
    <property type="evidence" value="ECO:0007669"/>
    <property type="project" value="UniProtKB-SubCell"/>
</dbReference>
<comment type="subcellular location">
    <subcellularLocation>
        <location evidence="1">Cell membrane</location>
        <topology evidence="1">Multi-pass membrane protein</topology>
    </subcellularLocation>
</comment>
<accession>A0A433WHX5</accession>
<dbReference type="InterPro" id="IPR050250">
    <property type="entry name" value="Macrolide_Exporter_MacB"/>
</dbReference>
<evidence type="ECO:0000256" key="3">
    <source>
        <dbReference type="ARBA" id="ARBA00022692"/>
    </source>
</evidence>
<keyword evidence="4" id="KW-1133">Transmembrane helix</keyword>